<dbReference type="Gene3D" id="3.40.50.150">
    <property type="entry name" value="Vaccinia Virus protein VP39"/>
    <property type="match status" value="1"/>
</dbReference>
<keyword evidence="1" id="KW-0489">Methyltransferase</keyword>
<organism evidence="1 2">
    <name type="scientific">Virgibacillus salinus</name>
    <dbReference type="NCBI Taxonomy" id="553311"/>
    <lineage>
        <taxon>Bacteria</taxon>
        <taxon>Bacillati</taxon>
        <taxon>Bacillota</taxon>
        <taxon>Bacilli</taxon>
        <taxon>Bacillales</taxon>
        <taxon>Bacillaceae</taxon>
        <taxon>Virgibacillus</taxon>
    </lineage>
</organism>
<dbReference type="STRING" id="553311.SAMN05216231_1384"/>
<dbReference type="RefSeq" id="WP_092492179.1">
    <property type="nucleotide sequence ID" value="NZ_FNKD01000001.1"/>
</dbReference>
<dbReference type="CDD" id="cd02440">
    <property type="entry name" value="AdoMet_MTases"/>
    <property type="match status" value="1"/>
</dbReference>
<dbReference type="InterPro" id="IPR010719">
    <property type="entry name" value="MnmM_MeTrfase"/>
</dbReference>
<dbReference type="Proteomes" id="UP000199444">
    <property type="component" value="Unassembled WGS sequence"/>
</dbReference>
<protein>
    <submittedName>
        <fullName evidence="1">Putative rRNA methylase</fullName>
    </submittedName>
</protein>
<dbReference type="AlphaFoldDB" id="A0A1H0ZSE6"/>
<dbReference type="Pfam" id="PF06962">
    <property type="entry name" value="rRNA_methylase"/>
    <property type="match status" value="1"/>
</dbReference>
<dbReference type="GO" id="GO:0008168">
    <property type="term" value="F:methyltransferase activity"/>
    <property type="evidence" value="ECO:0007669"/>
    <property type="project" value="UniProtKB-KW"/>
</dbReference>
<dbReference type="GO" id="GO:0032259">
    <property type="term" value="P:methylation"/>
    <property type="evidence" value="ECO:0007669"/>
    <property type="project" value="UniProtKB-KW"/>
</dbReference>
<keyword evidence="2" id="KW-1185">Reference proteome</keyword>
<reference evidence="1 2" key="1">
    <citation type="submission" date="2016-10" db="EMBL/GenBank/DDBJ databases">
        <authorList>
            <person name="de Groot N.N."/>
        </authorList>
    </citation>
    <scope>NUCLEOTIDE SEQUENCE [LARGE SCALE GENOMIC DNA]</scope>
    <source>
        <strain evidence="1 2">CGMCC 1.10449</strain>
    </source>
</reference>
<dbReference type="PANTHER" id="PTHR35276">
    <property type="entry name" value="S-ADENOSYL-L-METHIONINE-DEPENDENT METHYLTRANSFERASES SUPERFAMILY PROTEIN"/>
    <property type="match status" value="1"/>
</dbReference>
<keyword evidence="1" id="KW-0808">Transferase</keyword>
<evidence type="ECO:0000313" key="2">
    <source>
        <dbReference type="Proteomes" id="UP000199444"/>
    </source>
</evidence>
<dbReference type="EMBL" id="FNKD01000001">
    <property type="protein sequence ID" value="SDQ29946.1"/>
    <property type="molecule type" value="Genomic_DNA"/>
</dbReference>
<dbReference type="PANTHER" id="PTHR35276:SF1">
    <property type="entry name" value="TRNA (MNM(5)S(2)U34)-METHYLTRANSFERASE, CHLOROPLASTIC"/>
    <property type="match status" value="1"/>
</dbReference>
<dbReference type="InterPro" id="IPR029063">
    <property type="entry name" value="SAM-dependent_MTases_sf"/>
</dbReference>
<dbReference type="SUPFAM" id="SSF53335">
    <property type="entry name" value="S-adenosyl-L-methionine-dependent methyltransferases"/>
    <property type="match status" value="1"/>
</dbReference>
<accession>A0A1H0ZSE6</accession>
<sequence length="189" mass="21144">MLKGILNFTHHLLEESVEKGDTVIDATCGNGHDTLFLTKLVGENGHVFGFDIQDQAITNTKNRLALNKSNNATIIKDSHSNFIHHMPVDKLTRLGGAIFNLGYLPGSDKSVITRSESTILAVEGILSHMKQNGIVVLVVYHGHEGGETEKEQLVRYMHLLDQKLFHVLYYGFINQKNDPPFILAIQKRN</sequence>
<proteinExistence type="predicted"/>
<gene>
    <name evidence="1" type="ORF">SAMN05216231_1384</name>
</gene>
<evidence type="ECO:0000313" key="1">
    <source>
        <dbReference type="EMBL" id="SDQ29946.1"/>
    </source>
</evidence>
<name>A0A1H0ZSE6_9BACI</name>